<reference evidence="1 2" key="1">
    <citation type="submission" date="2019-07" db="EMBL/GenBank/DDBJ databases">
        <title>Thalassofilum flectens gen. nov., sp. nov., a novel moderate thermophilic anaerobe from a shallow sea hot spring in Kunashir Island (Russia), representing a new family in the order Bacteroidales, and proposal of Thalassofilacea fam. nov.</title>
        <authorList>
            <person name="Kochetkova T.V."/>
            <person name="Podosokorskaya O.A."/>
            <person name="Novikov A."/>
            <person name="Elcheninov A.G."/>
            <person name="Toshchakov S.V."/>
            <person name="Kublanov I.V."/>
        </authorList>
    </citation>
    <scope>NUCLEOTIDE SEQUENCE [LARGE SCALE GENOMIC DNA]</scope>
    <source>
        <strain evidence="1 2">38-H</strain>
    </source>
</reference>
<evidence type="ECO:0008006" key="3">
    <source>
        <dbReference type="Google" id="ProtNLM"/>
    </source>
</evidence>
<organism evidence="1 2">
    <name type="scientific">Tenuifilum thalassicum</name>
    <dbReference type="NCBI Taxonomy" id="2590900"/>
    <lineage>
        <taxon>Bacteria</taxon>
        <taxon>Pseudomonadati</taxon>
        <taxon>Bacteroidota</taxon>
        <taxon>Bacteroidia</taxon>
        <taxon>Bacteroidales</taxon>
        <taxon>Tenuifilaceae</taxon>
        <taxon>Tenuifilum</taxon>
    </lineage>
</organism>
<evidence type="ECO:0000313" key="2">
    <source>
        <dbReference type="Proteomes" id="UP000500961"/>
    </source>
</evidence>
<gene>
    <name evidence="1" type="ORF">FHG85_06540</name>
</gene>
<proteinExistence type="predicted"/>
<accession>A0A7D4AX57</accession>
<dbReference type="KEGG" id="ttz:FHG85_06540"/>
<dbReference type="AlphaFoldDB" id="A0A7D4AX57"/>
<dbReference type="EMBL" id="CP041345">
    <property type="protein sequence ID" value="QKG79934.1"/>
    <property type="molecule type" value="Genomic_DNA"/>
</dbReference>
<protein>
    <recommendedName>
        <fullName evidence="3">Outer membrane protein beta-barrel domain-containing protein</fullName>
    </recommendedName>
</protein>
<keyword evidence="2" id="KW-1185">Reference proteome</keyword>
<sequence length="196" mass="22595">MKNRLVPIIIVLFLTQYTFAQSNNHFDRFSDRLFYGGSIGIAIGSRITQVDILPQAGIWIFPQWSLGLGGRYTYRKERFSLLEGNTRLDPIKTTIWGYSAFTDILPIPDFNEAFGVDLHGGIFLHAELENLYLDRKLFDSTSDEGMGWINMYMVGFGWRQRLGRKAAANFMVLWDLTDNRYSPYTSNPILRFSLTL</sequence>
<name>A0A7D4AX57_9BACT</name>
<evidence type="ECO:0000313" key="1">
    <source>
        <dbReference type="EMBL" id="QKG79934.1"/>
    </source>
</evidence>
<dbReference type="RefSeq" id="WP_173074178.1">
    <property type="nucleotide sequence ID" value="NZ_CP041345.1"/>
</dbReference>
<dbReference type="Proteomes" id="UP000500961">
    <property type="component" value="Chromosome"/>
</dbReference>